<dbReference type="InterPro" id="IPR050297">
    <property type="entry name" value="LipidA_mod_glycosyltrf_83"/>
</dbReference>
<protein>
    <submittedName>
        <fullName evidence="10">Glycosyltransferase family 39 protein</fullName>
    </submittedName>
</protein>
<evidence type="ECO:0000256" key="4">
    <source>
        <dbReference type="ARBA" id="ARBA00022679"/>
    </source>
</evidence>
<keyword evidence="3" id="KW-0328">Glycosyltransferase</keyword>
<comment type="caution">
    <text evidence="10">The sequence shown here is derived from an EMBL/GenBank/DDBJ whole genome shotgun (WGS) entry which is preliminary data.</text>
</comment>
<keyword evidence="2" id="KW-1003">Cell membrane</keyword>
<feature type="transmembrane region" description="Helical" evidence="8">
    <location>
        <begin position="289"/>
        <end position="309"/>
    </location>
</feature>
<dbReference type="GO" id="GO:0005886">
    <property type="term" value="C:plasma membrane"/>
    <property type="evidence" value="ECO:0007669"/>
    <property type="project" value="UniProtKB-SubCell"/>
</dbReference>
<evidence type="ECO:0000313" key="11">
    <source>
        <dbReference type="Proteomes" id="UP000653797"/>
    </source>
</evidence>
<dbReference type="AlphaFoldDB" id="A0A927B269"/>
<feature type="transmembrane region" description="Helical" evidence="8">
    <location>
        <begin position="96"/>
        <end position="115"/>
    </location>
</feature>
<name>A0A927B269_9BACT</name>
<dbReference type="PANTHER" id="PTHR33908:SF11">
    <property type="entry name" value="MEMBRANE PROTEIN"/>
    <property type="match status" value="1"/>
</dbReference>
<comment type="subcellular location">
    <subcellularLocation>
        <location evidence="1">Cell membrane</location>
        <topology evidence="1">Multi-pass membrane protein</topology>
    </subcellularLocation>
</comment>
<evidence type="ECO:0000313" key="10">
    <source>
        <dbReference type="EMBL" id="MBD2753963.1"/>
    </source>
</evidence>
<dbReference type="Proteomes" id="UP000653797">
    <property type="component" value="Unassembled WGS sequence"/>
</dbReference>
<feature type="transmembrane region" description="Helical" evidence="8">
    <location>
        <begin position="43"/>
        <end position="61"/>
    </location>
</feature>
<dbReference type="Pfam" id="PF13231">
    <property type="entry name" value="PMT_2"/>
    <property type="match status" value="1"/>
</dbReference>
<evidence type="ECO:0000256" key="5">
    <source>
        <dbReference type="ARBA" id="ARBA00022692"/>
    </source>
</evidence>
<evidence type="ECO:0000256" key="6">
    <source>
        <dbReference type="ARBA" id="ARBA00022989"/>
    </source>
</evidence>
<gene>
    <name evidence="10" type="ORF">IC230_13735</name>
</gene>
<dbReference type="InterPro" id="IPR038731">
    <property type="entry name" value="RgtA/B/C-like"/>
</dbReference>
<organism evidence="10 11">
    <name type="scientific">Spirosoma validum</name>
    <dbReference type="NCBI Taxonomy" id="2771355"/>
    <lineage>
        <taxon>Bacteria</taxon>
        <taxon>Pseudomonadati</taxon>
        <taxon>Bacteroidota</taxon>
        <taxon>Cytophagia</taxon>
        <taxon>Cytophagales</taxon>
        <taxon>Cytophagaceae</taxon>
        <taxon>Spirosoma</taxon>
    </lineage>
</organism>
<keyword evidence="6 8" id="KW-1133">Transmembrane helix</keyword>
<feature type="domain" description="Glycosyltransferase RgtA/B/C/D-like" evidence="9">
    <location>
        <begin position="50"/>
        <end position="207"/>
    </location>
</feature>
<feature type="transmembrane region" description="Helical" evidence="8">
    <location>
        <begin position="190"/>
        <end position="209"/>
    </location>
</feature>
<keyword evidence="11" id="KW-1185">Reference proteome</keyword>
<evidence type="ECO:0000256" key="8">
    <source>
        <dbReference type="SAM" id="Phobius"/>
    </source>
</evidence>
<feature type="transmembrane region" description="Helical" evidence="8">
    <location>
        <begin position="266"/>
        <end position="283"/>
    </location>
</feature>
<feature type="transmembrane region" description="Helical" evidence="8">
    <location>
        <begin position="240"/>
        <end position="259"/>
    </location>
</feature>
<evidence type="ECO:0000259" key="9">
    <source>
        <dbReference type="Pfam" id="PF13231"/>
    </source>
</evidence>
<accession>A0A927B269</accession>
<dbReference type="EMBL" id="JACXAA010000004">
    <property type="protein sequence ID" value="MBD2753963.1"/>
    <property type="molecule type" value="Genomic_DNA"/>
</dbReference>
<reference evidence="10" key="1">
    <citation type="submission" date="2020-09" db="EMBL/GenBank/DDBJ databases">
        <authorList>
            <person name="Kim M.K."/>
        </authorList>
    </citation>
    <scope>NUCLEOTIDE SEQUENCE</scope>
    <source>
        <strain evidence="10">BT704</strain>
    </source>
</reference>
<proteinExistence type="predicted"/>
<keyword evidence="4" id="KW-0808">Transferase</keyword>
<feature type="transmembrane region" description="Helical" evidence="8">
    <location>
        <begin position="73"/>
        <end position="90"/>
    </location>
</feature>
<keyword evidence="7 8" id="KW-0472">Membrane</keyword>
<feature type="transmembrane region" description="Helical" evidence="8">
    <location>
        <begin position="316"/>
        <end position="336"/>
    </location>
</feature>
<sequence length="506" mass="57588">MTKKTAILTGFVLLKFVLQYVLISPEYDLQRDEYLHLDQANHLAWGYLSVPPVTSWISWIIKGLGNSVFWVKFFPALFGALTIVVVWKAIETLNGTLAALILGATGVLFSVLLRLNTLYQPNSLDVLCWTALYYVLIKYLNSRKTQWLYAGAVVFAIGFLNKYNIAFLLIGFVPALLLTPQRKLLINPHVVGAGLVALLLILPNLLWQYTNQFPVLFHMKELAEKQLVNVDRNAFLKAQLLFFVGSLPVIIAGIYALLVYKPFETYKSFAWAIGLTLGVFLYLKAKDYYAIGLYPIYLSFGSVFVANQLQTGWKRYLLPAIIALPVLFFIPMYQVAFPNKSPDYMVSHRATYQKLGQLRWEDGKDHALPQDYADMLGWRELAAKVDKVYTTLPGNTLVLCDNYGQAGAINFYTKRSVQAVSFNADYLNWFNLDQPYANLIRVKEAENQRDELNETSPYFRTSLAADSITNPFAREQGTTIFLFTGANVDIRQRIKHEIDEVNSQRR</sequence>
<dbReference type="GO" id="GO:0016763">
    <property type="term" value="F:pentosyltransferase activity"/>
    <property type="evidence" value="ECO:0007669"/>
    <property type="project" value="TreeGrafter"/>
</dbReference>
<evidence type="ECO:0000256" key="3">
    <source>
        <dbReference type="ARBA" id="ARBA00022676"/>
    </source>
</evidence>
<evidence type="ECO:0000256" key="2">
    <source>
        <dbReference type="ARBA" id="ARBA00022475"/>
    </source>
</evidence>
<evidence type="ECO:0000256" key="7">
    <source>
        <dbReference type="ARBA" id="ARBA00023136"/>
    </source>
</evidence>
<evidence type="ECO:0000256" key="1">
    <source>
        <dbReference type="ARBA" id="ARBA00004651"/>
    </source>
</evidence>
<dbReference type="PANTHER" id="PTHR33908">
    <property type="entry name" value="MANNOSYLTRANSFERASE YKCB-RELATED"/>
    <property type="match status" value="1"/>
</dbReference>
<feature type="transmembrane region" description="Helical" evidence="8">
    <location>
        <begin position="147"/>
        <end position="178"/>
    </location>
</feature>
<dbReference type="GO" id="GO:0009103">
    <property type="term" value="P:lipopolysaccharide biosynthetic process"/>
    <property type="evidence" value="ECO:0007669"/>
    <property type="project" value="UniProtKB-ARBA"/>
</dbReference>
<keyword evidence="5 8" id="KW-0812">Transmembrane</keyword>